<gene>
    <name evidence="3" type="ORF">LAZ67_11003587</name>
</gene>
<proteinExistence type="predicted"/>
<accession>A0ABY6L2N1</accession>
<sequence length="774" mass="85884">MGERRGRDSATRPMIAANDMWCAAGDVEDISMTVSPQSQFAPLADCLCKSSFPELTFPGREAVSRALVRLTRDRTLRAASTRSARREYFLEPRGSTPRDRPLLLSNDEALARLHGAPSPDCLRRSHSLRLLRSRLSPDSPPSDTEEPYKKEKSPSVFSRWFGRRSKHGGQEKMVKTNSATLSPADWSDAASEVRSCATQTRDSEPDLRYKIPNNDSRRKPRSAAPVPRQMKNEQLTRRTNKTTAWWIIISQTGWYGPATLFLYVPSCRSVPRPCTFIPALLYVCTAAVSVPRPCTFIPALLYVCTAAVYVYSCTAVCTAAVYVPSCTTVGLYRGLLRPLLHYYRSVPRPCTSPPVCTAAVYVPSCTTVGLYRGRVRPLLHYCRSVCTAAVYVPSCTTVGLYRGLLRPLLHYCRSVPRAVYVPSCTTVGLYRGRVCTAAFYVPSCTTVGLYRGRVRPLLHYCRSVPRPCTFIPSLLYVCTAAVYVPSCTTVGLYRGRVCTAAVYVYSCTTVGLYRGRVCTADVYVYSCTTVGLYRGRVCTAAVYVYSCTTVGLYRGRVCTAAVYVYSCTTVGLYRGRVCTAAVYVYSCTTVGLYRGCVRLFLHYCRSYRGRVRNQCCVERRQLTRRPLSPHFYLGWDCQLYCQHSAVHRGTALLPAHCCPPRHNLTAVHRGTTSLLSTAAQPHCCPPRHNLTAVHRGTALLPAHCCPPRHNLTAVHRGTKTLLSTAAQPHCCPPRHNLIAVHRGTTSLLSTAAQPHCCPPRHKDTAVHRGTTLLK</sequence>
<feature type="non-terminal residue" evidence="3">
    <location>
        <position position="774"/>
    </location>
</feature>
<evidence type="ECO:0000313" key="3">
    <source>
        <dbReference type="EMBL" id="UYV74447.1"/>
    </source>
</evidence>
<keyword evidence="2" id="KW-0472">Membrane</keyword>
<keyword evidence="4" id="KW-1185">Reference proteome</keyword>
<evidence type="ECO:0000256" key="1">
    <source>
        <dbReference type="SAM" id="MobiDB-lite"/>
    </source>
</evidence>
<dbReference type="EMBL" id="CP092873">
    <property type="protein sequence ID" value="UYV74447.1"/>
    <property type="molecule type" value="Genomic_DNA"/>
</dbReference>
<keyword evidence="2" id="KW-1133">Transmembrane helix</keyword>
<protein>
    <submittedName>
        <fullName evidence="3">STOX1</fullName>
    </submittedName>
</protein>
<evidence type="ECO:0000313" key="4">
    <source>
        <dbReference type="Proteomes" id="UP001235939"/>
    </source>
</evidence>
<evidence type="ECO:0000256" key="2">
    <source>
        <dbReference type="SAM" id="Phobius"/>
    </source>
</evidence>
<organism evidence="3 4">
    <name type="scientific">Cordylochernes scorpioides</name>
    <dbReference type="NCBI Taxonomy" id="51811"/>
    <lineage>
        <taxon>Eukaryota</taxon>
        <taxon>Metazoa</taxon>
        <taxon>Ecdysozoa</taxon>
        <taxon>Arthropoda</taxon>
        <taxon>Chelicerata</taxon>
        <taxon>Arachnida</taxon>
        <taxon>Pseudoscorpiones</taxon>
        <taxon>Cheliferoidea</taxon>
        <taxon>Chernetidae</taxon>
        <taxon>Cordylochernes</taxon>
    </lineage>
</organism>
<feature type="transmembrane region" description="Helical" evidence="2">
    <location>
        <begin position="300"/>
        <end position="323"/>
    </location>
</feature>
<name>A0ABY6L2N1_9ARAC</name>
<feature type="transmembrane region" description="Helical" evidence="2">
    <location>
        <begin position="244"/>
        <end position="264"/>
    </location>
</feature>
<reference evidence="3 4" key="1">
    <citation type="submission" date="2022-01" db="EMBL/GenBank/DDBJ databases">
        <title>A chromosomal length assembly of Cordylochernes scorpioides.</title>
        <authorList>
            <person name="Zeh D."/>
            <person name="Zeh J."/>
        </authorList>
    </citation>
    <scope>NUCLEOTIDE SEQUENCE [LARGE SCALE GENOMIC DNA]</scope>
    <source>
        <strain evidence="3">IN4F17</strain>
        <tissue evidence="3">Whole Body</tissue>
    </source>
</reference>
<feature type="region of interest" description="Disordered" evidence="1">
    <location>
        <begin position="132"/>
        <end position="234"/>
    </location>
</feature>
<dbReference type="Proteomes" id="UP001235939">
    <property type="component" value="Chromosome 11"/>
</dbReference>
<keyword evidence="2" id="KW-0812">Transmembrane</keyword>